<dbReference type="Proteomes" id="UP000593892">
    <property type="component" value="Chromosome"/>
</dbReference>
<comment type="catalytic activity">
    <reaction evidence="6">
        <text>D-ribose 5-phosphate + uracil = psi-UMP + H2O</text>
        <dbReference type="Rhea" id="RHEA:18337"/>
        <dbReference type="ChEBI" id="CHEBI:15377"/>
        <dbReference type="ChEBI" id="CHEBI:17568"/>
        <dbReference type="ChEBI" id="CHEBI:58380"/>
        <dbReference type="ChEBI" id="CHEBI:78346"/>
        <dbReference type="EC" id="4.2.1.70"/>
    </reaction>
</comment>
<gene>
    <name evidence="6" type="primary">psuG</name>
    <name evidence="7" type="ORF">IRI77_05305</name>
</gene>
<dbReference type="HAMAP" id="MF_01876">
    <property type="entry name" value="PsiMP_glycosidase"/>
    <property type="match status" value="1"/>
</dbReference>
<feature type="active site" description="Nucleophile" evidence="6">
    <location>
        <position position="157"/>
    </location>
</feature>
<dbReference type="InterPro" id="IPR007342">
    <property type="entry name" value="PsuG"/>
</dbReference>
<dbReference type="GO" id="GO:0005737">
    <property type="term" value="C:cytoplasm"/>
    <property type="evidence" value="ECO:0007669"/>
    <property type="project" value="TreeGrafter"/>
</dbReference>
<dbReference type="InterPro" id="IPR022830">
    <property type="entry name" value="Indigdn_synthA-like"/>
</dbReference>
<reference evidence="7 8" key="1">
    <citation type="submission" date="2020-10" db="EMBL/GenBank/DDBJ databases">
        <title>Complete genome sequence of Paludibaculum fermentans P105T, a facultatively anaerobic acidobacterium capable of dissimilatory Fe(III) reduction.</title>
        <authorList>
            <person name="Dedysh S.N."/>
            <person name="Beletsky A.V."/>
            <person name="Kulichevskaya I.S."/>
            <person name="Mardanov A.V."/>
            <person name="Ravin N.V."/>
        </authorList>
    </citation>
    <scope>NUCLEOTIDE SEQUENCE [LARGE SCALE GENOMIC DNA]</scope>
    <source>
        <strain evidence="7 8">P105</strain>
    </source>
</reference>
<evidence type="ECO:0000256" key="2">
    <source>
        <dbReference type="ARBA" id="ARBA00022801"/>
    </source>
</evidence>
<dbReference type="Gene3D" id="3.40.1790.10">
    <property type="entry name" value="Indigoidine synthase domain"/>
    <property type="match status" value="1"/>
</dbReference>
<keyword evidence="8" id="KW-1185">Reference proteome</keyword>
<keyword evidence="4 6" id="KW-0456">Lyase</keyword>
<feature type="binding site" evidence="6">
    <location>
        <position position="104"/>
    </location>
    <ligand>
        <name>substrate</name>
    </ligand>
</feature>
<dbReference type="GO" id="GO:0046872">
    <property type="term" value="F:metal ion binding"/>
    <property type="evidence" value="ECO:0007669"/>
    <property type="project" value="UniProtKB-KW"/>
</dbReference>
<evidence type="ECO:0000256" key="3">
    <source>
        <dbReference type="ARBA" id="ARBA00023211"/>
    </source>
</evidence>
<proteinExistence type="inferred from homology"/>
<comment type="subunit">
    <text evidence="6">Homotrimer.</text>
</comment>
<evidence type="ECO:0000256" key="5">
    <source>
        <dbReference type="ARBA" id="ARBA00023295"/>
    </source>
</evidence>
<sequence>MKSDQLWIAPRVRGAKLPVVALESTIIAHGMPYPVNVETALEVESIVAAQGATPATLGILDGRIIVGLSEAEIRRMGSEPGVLKACERDIPLAVAQGRNAAVTAGASIAIAAAAGIRVFVTGGIGAVGPHASRDFDISADLPAIAGYPVITVCAGAKAFMDIGATLEWLETQRVPVATWGSDQFPLFYSRRSGFSSGWRVDDAEEVASVFAAKRRLGLDGGLLVAVPLPEEQALPEEVTRAAIHGALEQAEAAGIRGKALTPFLLSKIKELTGGRSLESNIALIKNNARVGARIAAALGSMDLP</sequence>
<dbReference type="KEGG" id="pfer:IRI77_05305"/>
<organism evidence="7 8">
    <name type="scientific">Paludibaculum fermentans</name>
    <dbReference type="NCBI Taxonomy" id="1473598"/>
    <lineage>
        <taxon>Bacteria</taxon>
        <taxon>Pseudomonadati</taxon>
        <taxon>Acidobacteriota</taxon>
        <taxon>Terriglobia</taxon>
        <taxon>Bryobacterales</taxon>
        <taxon>Bryobacteraceae</taxon>
        <taxon>Paludibaculum</taxon>
    </lineage>
</organism>
<dbReference type="GO" id="GO:0016798">
    <property type="term" value="F:hydrolase activity, acting on glycosyl bonds"/>
    <property type="evidence" value="ECO:0007669"/>
    <property type="project" value="UniProtKB-KW"/>
</dbReference>
<dbReference type="GO" id="GO:0004730">
    <property type="term" value="F:pseudouridylate synthase activity"/>
    <property type="evidence" value="ECO:0007669"/>
    <property type="project" value="UniProtKB-UniRule"/>
</dbReference>
<feature type="binding site" evidence="6">
    <location>
        <position position="136"/>
    </location>
    <ligand>
        <name>Mn(2+)</name>
        <dbReference type="ChEBI" id="CHEBI:29035"/>
    </ligand>
</feature>
<keyword evidence="2 6" id="KW-0378">Hydrolase</keyword>
<feature type="binding site" evidence="6">
    <location>
        <position position="84"/>
    </location>
    <ligand>
        <name>substrate</name>
    </ligand>
</feature>
<evidence type="ECO:0000256" key="1">
    <source>
        <dbReference type="ARBA" id="ARBA00022723"/>
    </source>
</evidence>
<keyword evidence="3 6" id="KW-0464">Manganese</keyword>
<evidence type="ECO:0000313" key="7">
    <source>
        <dbReference type="EMBL" id="QOY89375.1"/>
    </source>
</evidence>
<dbReference type="PANTHER" id="PTHR42909">
    <property type="entry name" value="ZGC:136858"/>
    <property type="match status" value="1"/>
</dbReference>
<dbReference type="RefSeq" id="WP_194451037.1">
    <property type="nucleotide sequence ID" value="NZ_CP063849.1"/>
</dbReference>
<comment type="similarity">
    <text evidence="6">Belongs to the pseudouridine-5'-phosphate glycosidase family.</text>
</comment>
<keyword evidence="1 6" id="KW-0479">Metal-binding</keyword>
<dbReference type="EC" id="4.2.1.70" evidence="6"/>
<dbReference type="SUPFAM" id="SSF110581">
    <property type="entry name" value="Indigoidine synthase A-like"/>
    <property type="match status" value="1"/>
</dbReference>
<feature type="binding site" evidence="6">
    <location>
        <begin position="138"/>
        <end position="140"/>
    </location>
    <ligand>
        <name>substrate</name>
    </ligand>
</feature>
<evidence type="ECO:0000256" key="4">
    <source>
        <dbReference type="ARBA" id="ARBA00023239"/>
    </source>
</evidence>
<accession>A0A7S7NT73</accession>
<evidence type="ECO:0000256" key="6">
    <source>
        <dbReference type="HAMAP-Rule" id="MF_01876"/>
    </source>
</evidence>
<feature type="active site" description="Proton donor" evidence="6">
    <location>
        <position position="23"/>
    </location>
</feature>
<dbReference type="Pfam" id="PF04227">
    <property type="entry name" value="Indigoidine_A"/>
    <property type="match status" value="1"/>
</dbReference>
<evidence type="ECO:0000313" key="8">
    <source>
        <dbReference type="Proteomes" id="UP000593892"/>
    </source>
</evidence>
<dbReference type="EMBL" id="CP063849">
    <property type="protein sequence ID" value="QOY89375.1"/>
    <property type="molecule type" value="Genomic_DNA"/>
</dbReference>
<comment type="function">
    <text evidence="6">Catalyzes the reversible cleavage of pseudouridine 5'-phosphate (PsiMP) to ribose 5-phosphate and uracil. Functions biologically in the cleavage direction, as part of a pseudouridine degradation pathway.</text>
</comment>
<keyword evidence="5 6" id="KW-0326">Glycosidase</keyword>
<name>A0A7S7NT73_PALFE</name>
<dbReference type="AlphaFoldDB" id="A0A7S7NT73"/>
<dbReference type="PANTHER" id="PTHR42909:SF1">
    <property type="entry name" value="CARBOHYDRATE KINASE PFKB DOMAIN-CONTAINING PROTEIN"/>
    <property type="match status" value="1"/>
</dbReference>
<comment type="cofactor">
    <cofactor evidence="6">
        <name>Mn(2+)</name>
        <dbReference type="ChEBI" id="CHEBI:29035"/>
    </cofactor>
    <text evidence="6">Binds 1 Mn(2+) ion per subunit.</text>
</comment>
<dbReference type="GO" id="GO:0046113">
    <property type="term" value="P:nucleobase catabolic process"/>
    <property type="evidence" value="ECO:0007669"/>
    <property type="project" value="UniProtKB-UniRule"/>
</dbReference>
<protein>
    <recommendedName>
        <fullName evidence="6">Pseudouridine-5'-phosphate glycosidase</fullName>
        <shortName evidence="6">PsiMP glycosidase</shortName>
        <ecNumber evidence="6">4.2.1.70</ecNumber>
    </recommendedName>
</protein>